<evidence type="ECO:0000313" key="3">
    <source>
        <dbReference type="Proteomes" id="UP000217790"/>
    </source>
</evidence>
<dbReference type="EMBL" id="KZ293781">
    <property type="protein sequence ID" value="PBK79373.1"/>
    <property type="molecule type" value="Genomic_DNA"/>
</dbReference>
<proteinExistence type="predicted"/>
<gene>
    <name evidence="2" type="ORF">ARMGADRAFT_950949</name>
</gene>
<protein>
    <submittedName>
        <fullName evidence="2">Uncharacterized protein</fullName>
    </submittedName>
</protein>
<accession>A0A2H3CTC5</accession>
<feature type="non-terminal residue" evidence="2">
    <location>
        <position position="1"/>
    </location>
</feature>
<keyword evidence="3" id="KW-1185">Reference proteome</keyword>
<evidence type="ECO:0000256" key="1">
    <source>
        <dbReference type="SAM" id="MobiDB-lite"/>
    </source>
</evidence>
<organism evidence="2 3">
    <name type="scientific">Armillaria gallica</name>
    <name type="common">Bulbous honey fungus</name>
    <name type="synonym">Armillaria bulbosa</name>
    <dbReference type="NCBI Taxonomy" id="47427"/>
    <lineage>
        <taxon>Eukaryota</taxon>
        <taxon>Fungi</taxon>
        <taxon>Dikarya</taxon>
        <taxon>Basidiomycota</taxon>
        <taxon>Agaricomycotina</taxon>
        <taxon>Agaricomycetes</taxon>
        <taxon>Agaricomycetidae</taxon>
        <taxon>Agaricales</taxon>
        <taxon>Marasmiineae</taxon>
        <taxon>Physalacriaceae</taxon>
        <taxon>Armillaria</taxon>
    </lineage>
</organism>
<sequence>DSCADVSLISLEYYKSLVNPPTIKKGIKMNLWQLTDKDSKIKGYVAIPIFTMSEQNELIETEVEVYLVPLMSVPILLGEDYQLNYELMVKWNVDTRMMILYRDNPKYSIKAMAVDKTEDFGRLRASVKAIQIHLALAIKDVQLLPQTSKLVEVTLPTGDKSQWVVERNLIPNSPSSYLLVPNTLVKAKESTTVYVTNPTDTPRILQKGDVIGTVHKATDYFDKPVNEDQKVEMEKTTLSLKNLVNEQTTRQEEVLTDKGGPKTADLPDPKLYPSSQLQELLDVGELPIHLEEKTWSMLTKHIKAFSFDGRLGDYLAKA</sequence>
<feature type="compositionally biased region" description="Basic and acidic residues" evidence="1">
    <location>
        <begin position="249"/>
        <end position="268"/>
    </location>
</feature>
<dbReference type="InParanoid" id="A0A2H3CTC5"/>
<reference evidence="3" key="1">
    <citation type="journal article" date="2017" name="Nat. Ecol. Evol.">
        <title>Genome expansion and lineage-specific genetic innovations in the forest pathogenic fungi Armillaria.</title>
        <authorList>
            <person name="Sipos G."/>
            <person name="Prasanna A.N."/>
            <person name="Walter M.C."/>
            <person name="O'Connor E."/>
            <person name="Balint B."/>
            <person name="Krizsan K."/>
            <person name="Kiss B."/>
            <person name="Hess J."/>
            <person name="Varga T."/>
            <person name="Slot J."/>
            <person name="Riley R."/>
            <person name="Boka B."/>
            <person name="Rigling D."/>
            <person name="Barry K."/>
            <person name="Lee J."/>
            <person name="Mihaltcheva S."/>
            <person name="LaButti K."/>
            <person name="Lipzen A."/>
            <person name="Waldron R."/>
            <person name="Moloney N.M."/>
            <person name="Sperisen C."/>
            <person name="Kredics L."/>
            <person name="Vagvoelgyi C."/>
            <person name="Patrignani A."/>
            <person name="Fitzpatrick D."/>
            <person name="Nagy I."/>
            <person name="Doyle S."/>
            <person name="Anderson J.B."/>
            <person name="Grigoriev I.V."/>
            <person name="Gueldener U."/>
            <person name="Muensterkoetter M."/>
            <person name="Nagy L.G."/>
        </authorList>
    </citation>
    <scope>NUCLEOTIDE SEQUENCE [LARGE SCALE GENOMIC DNA]</scope>
    <source>
        <strain evidence="3">Ar21-2</strain>
    </source>
</reference>
<evidence type="ECO:0000313" key="2">
    <source>
        <dbReference type="EMBL" id="PBK79373.1"/>
    </source>
</evidence>
<dbReference type="OMA" id="GYIRTHL"/>
<name>A0A2H3CTC5_ARMGA</name>
<feature type="region of interest" description="Disordered" evidence="1">
    <location>
        <begin position="248"/>
        <end position="269"/>
    </location>
</feature>
<dbReference type="AlphaFoldDB" id="A0A2H3CTC5"/>
<dbReference type="STRING" id="47427.A0A2H3CTC5"/>
<dbReference type="OrthoDB" id="3061185at2759"/>
<dbReference type="Proteomes" id="UP000217790">
    <property type="component" value="Unassembled WGS sequence"/>
</dbReference>